<evidence type="ECO:0000256" key="4">
    <source>
        <dbReference type="ARBA" id="ARBA00023136"/>
    </source>
</evidence>
<evidence type="ECO:0000256" key="2">
    <source>
        <dbReference type="ARBA" id="ARBA00022692"/>
    </source>
</evidence>
<feature type="transmembrane region" description="Helical" evidence="6">
    <location>
        <begin position="562"/>
        <end position="581"/>
    </location>
</feature>
<gene>
    <name evidence="7" type="ORF">TWF718_009470</name>
</gene>
<proteinExistence type="predicted"/>
<name>A0AAN8MPV2_9PEZI</name>
<keyword evidence="4 6" id="KW-0472">Membrane</keyword>
<evidence type="ECO:0000256" key="6">
    <source>
        <dbReference type="SAM" id="Phobius"/>
    </source>
</evidence>
<dbReference type="SUPFAM" id="SSF144083">
    <property type="entry name" value="Magnesium transport protein CorA, transmembrane region"/>
    <property type="match status" value="1"/>
</dbReference>
<dbReference type="InterPro" id="IPR045863">
    <property type="entry name" value="CorA_TM1_TM2"/>
</dbReference>
<evidence type="ECO:0000313" key="8">
    <source>
        <dbReference type="Proteomes" id="UP001313282"/>
    </source>
</evidence>
<keyword evidence="3 6" id="KW-1133">Transmembrane helix</keyword>
<feature type="transmembrane region" description="Helical" evidence="6">
    <location>
        <begin position="448"/>
        <end position="467"/>
    </location>
</feature>
<dbReference type="GO" id="GO:0016020">
    <property type="term" value="C:membrane"/>
    <property type="evidence" value="ECO:0007669"/>
    <property type="project" value="UniProtKB-SubCell"/>
</dbReference>
<protein>
    <submittedName>
        <fullName evidence="7">Uncharacterized protein</fullName>
    </submittedName>
</protein>
<dbReference type="InterPro" id="IPR002523">
    <property type="entry name" value="MgTranspt_CorA/ZnTranspt_ZntB"/>
</dbReference>
<keyword evidence="2 6" id="KW-0812">Transmembrane</keyword>
<evidence type="ECO:0000256" key="3">
    <source>
        <dbReference type="ARBA" id="ARBA00022989"/>
    </source>
</evidence>
<feature type="coiled-coil region" evidence="5">
    <location>
        <begin position="365"/>
        <end position="392"/>
    </location>
</feature>
<comment type="caution">
    <text evidence="7">The sequence shown here is derived from an EMBL/GenBank/DDBJ whole genome shotgun (WGS) entry which is preliminary data.</text>
</comment>
<dbReference type="Proteomes" id="UP001313282">
    <property type="component" value="Unassembled WGS sequence"/>
</dbReference>
<dbReference type="EMBL" id="JAVHNR010000007">
    <property type="protein sequence ID" value="KAK6336678.1"/>
    <property type="molecule type" value="Genomic_DNA"/>
</dbReference>
<sequence length="582" mass="66611">MAKSNDFPDVIYNALATSQDPLPTIPYKSFHDYLKTNLKNFSDIDPIETSARWEPRYPASTVLYTLDIGQYSTHVQDNSYSLRGHTPMRGASDIYSQMSGAAPGTKLRMLFFHYQHLEENPALLRDIAAFYDLNPRILQEHHMRTTFATSLDVGRMSAHDTCPNYLPSEAHFSPIQFERAVRPRRKKMTIVLVSAPSQEFQTVLVLVSQLGNFYSRNIINRDILYPTQYSSPESLKNWRQPENEAETAFLRLSRLNSMELEACVSQPIISILPLVRSHCLETSQDVYQIREHVTRYGLGEANRDTRYCTNHHPGGHWGIDKTDPFEAFQRVNTAFTTSFRSLNDHISFPWMDTRKPHMEYATHVIEAALKDVNRVREEVSDLRETLKEASGLILAKESIVEARRSAAQAESVTQLTRMAFVFIPLTFATSVYGMNIEEWQDHVPKLKWFFVTAISCTTLTIISAILLSRLSPPFRDWVQKHGGFWRGVGHTIRDVLINILLTLVITIPNRTRDFFVYRLDDYRSKREEAKKKKKSAAVMVLPWSDDTILTENDSLAWSTDRIVVILGIIICSGVAVLVLCLV</sequence>
<evidence type="ECO:0000256" key="5">
    <source>
        <dbReference type="SAM" id="Coils"/>
    </source>
</evidence>
<keyword evidence="8" id="KW-1185">Reference proteome</keyword>
<comment type="subcellular location">
    <subcellularLocation>
        <location evidence="1">Membrane</location>
        <topology evidence="1">Multi-pass membrane protein</topology>
    </subcellularLocation>
</comment>
<keyword evidence="5" id="KW-0175">Coiled coil</keyword>
<organism evidence="7 8">
    <name type="scientific">Orbilia javanica</name>
    <dbReference type="NCBI Taxonomy" id="47235"/>
    <lineage>
        <taxon>Eukaryota</taxon>
        <taxon>Fungi</taxon>
        <taxon>Dikarya</taxon>
        <taxon>Ascomycota</taxon>
        <taxon>Pezizomycotina</taxon>
        <taxon>Orbiliomycetes</taxon>
        <taxon>Orbiliales</taxon>
        <taxon>Orbiliaceae</taxon>
        <taxon>Orbilia</taxon>
    </lineage>
</organism>
<evidence type="ECO:0000256" key="1">
    <source>
        <dbReference type="ARBA" id="ARBA00004141"/>
    </source>
</evidence>
<dbReference type="Gene3D" id="1.20.58.340">
    <property type="entry name" value="Magnesium transport protein CorA, transmembrane region"/>
    <property type="match status" value="1"/>
</dbReference>
<dbReference type="Pfam" id="PF01544">
    <property type="entry name" value="CorA"/>
    <property type="match status" value="1"/>
</dbReference>
<evidence type="ECO:0000313" key="7">
    <source>
        <dbReference type="EMBL" id="KAK6336678.1"/>
    </source>
</evidence>
<accession>A0AAN8MPV2</accession>
<dbReference type="GO" id="GO:0046873">
    <property type="term" value="F:metal ion transmembrane transporter activity"/>
    <property type="evidence" value="ECO:0007669"/>
    <property type="project" value="InterPro"/>
</dbReference>
<dbReference type="AlphaFoldDB" id="A0AAN8MPV2"/>
<feature type="transmembrane region" description="Helical" evidence="6">
    <location>
        <begin position="418"/>
        <end position="436"/>
    </location>
</feature>
<reference evidence="7 8" key="1">
    <citation type="submission" date="2019-10" db="EMBL/GenBank/DDBJ databases">
        <authorList>
            <person name="Palmer J.M."/>
        </authorList>
    </citation>
    <scope>NUCLEOTIDE SEQUENCE [LARGE SCALE GENOMIC DNA]</scope>
    <source>
        <strain evidence="7 8">TWF718</strain>
    </source>
</reference>